<keyword evidence="13" id="KW-0812">Transmembrane</keyword>
<dbReference type="FunFam" id="2.60.40.10:FF:000791">
    <property type="entry name" value="Two-component system sensor histidine kinase/response regulator"/>
    <property type="match status" value="1"/>
</dbReference>
<dbReference type="PANTHER" id="PTHR43547:SF2">
    <property type="entry name" value="HYBRID SIGNAL TRANSDUCTION HISTIDINE KINASE C"/>
    <property type="match status" value="1"/>
</dbReference>
<sequence length="1451" mass="166284">MKKIFLVIVLLIAVFTTIAQPLCQIEHFTVNNGLAQGVVTTILQDKKGFIWFSTWNGLDKFDGYTFKNYKAFPGDGCMLSNNRITFIAESRSGDIWCQTYDGHIFLFDTKEEKFIDILNPIEEETRHINIVDQTYVLPKGVVWVACDKGYNFRIDEKLCKERKGITLYNSFNQTLKGDQIFSVYQDSEGDEWILTDKGVTVIGQKKADSDFPFYHIKEMKGKIFLASTSGKLAIYDMQTEKIRFAEIPYDIQVINGIHNIGNNDLALATDKGIVIFNVEQKSFKQIDIRTVTQTSNTAYSIYKDKQGELWIFSNTPGIVRLNLNTGEKQHLATPSKEIINYGRPNRNIIFEDKAGVLWMIPHKGNFCYYDRAEKHLKPFYTDPTNPNSMFTPNVRFYYTDRQKNLWFTGIRGVEKVSFFPYSYKHTPIDYGLEVRGLWQDKQKRLWVASKKGTIRIYAPDGQLQGYLNQQGTISKDMVIFPDNIYCFMEDKDGIIWMGGKEKGLFRLEKKDETHFSIQQFTNQPENKYSLSNNSVYSICQDSHNRIWIGCFGGGINLLTKSTDGKIRFIHSNNELKNFPTSHFMKVRCITEVSGGVIIAGTTEGLLTFSNNFEQPEEIKFHQNIRNPSIASSLGSNDVINIYTDSRKTIYISTFTGGVSKVLSRNLLNSDIEFKTYTIRDGLASDLVLSTIEDTEKNLWIVSENTLSRFNPQSETFENYGSNFLQQEFNFSEAAPSLNAKQQLVFGTDKGFIEISPSDMKKSDYVPPIVFTGLKIQGSPSPTGIDDLQELVLNPSQRNITFQFAALDYVAPEEIQYAYRLEGLEHEWNDADNNRSASYINLPAGEYRLQVRSTNSDGVWVDNTRTLIVKVSPTFWETAWAWGLYVVLFILFTCTIVYILFYIYRLRHQVDLEQQLSNIKLRFFTDISHELRTPLTLIASPVTEILENEPLSSKAREHLTLVHKNTERMLRLVNQILDFRKIQNKKMKLLVEESDIIALLRKITDSFQLVAEEKQIDFKVDTDCKELYIWIDRDKFEKIFFNLLSNAFKYTPSGKAVTVRITTDTENVTISVIDEGIGIEPGKQKSLFQRFETLARYNILQPSSGIGLSLVRELVELHHGIIEVSSQPGNGSCFSVQFPTRRDILEQDPQVEFILADSYQAAIATDQNTFDMKPVASSPTSNQQSDNKDALTILIVEDNPELRTFLHNILTDKYIVIEAGNGQDGLEQALQEVPDLIISDVMMPVMDGLDMVKNIKENRNICHIPIILLSAKSSLDDRIAGLEQGIDDYITKPFSATYLKTRITSLLQQRQMLQEIYLANLAKGKQLPDRQQELTPSQPQITPFDEEFMQQVMEYMEEQMDNSELTIDDFANKLLLSRTVFYRKLKSIVGLTPVDFIRDIRIKRAVQLIDSGRFNISQVAYMTGFNDPKYFSKCFKKQMGATPTEYKDKQKQ</sequence>
<dbReference type="InterPro" id="IPR004358">
    <property type="entry name" value="Sig_transdc_His_kin-like_C"/>
</dbReference>
<dbReference type="GO" id="GO:0000155">
    <property type="term" value="F:phosphorelay sensor kinase activity"/>
    <property type="evidence" value="ECO:0007669"/>
    <property type="project" value="InterPro"/>
</dbReference>
<dbReference type="Pfam" id="PF02518">
    <property type="entry name" value="HATPase_c"/>
    <property type="match status" value="1"/>
</dbReference>
<dbReference type="Gene3D" id="3.30.565.10">
    <property type="entry name" value="Histidine kinase-like ATPase, C-terminal domain"/>
    <property type="match status" value="1"/>
</dbReference>
<keyword evidence="3 12" id="KW-0597">Phosphoprotein</keyword>
<keyword evidence="6" id="KW-0418">Kinase</keyword>
<dbReference type="InterPro" id="IPR015943">
    <property type="entry name" value="WD40/YVTN_repeat-like_dom_sf"/>
</dbReference>
<keyword evidence="9" id="KW-0805">Transcription regulation</keyword>
<comment type="catalytic activity">
    <reaction evidence="1">
        <text>ATP + protein L-histidine = ADP + protein N-phospho-L-histidine.</text>
        <dbReference type="EC" id="2.7.13.3"/>
    </reaction>
</comment>
<evidence type="ECO:0000259" key="16">
    <source>
        <dbReference type="PROSITE" id="PS50110"/>
    </source>
</evidence>
<feature type="domain" description="HTH araC/xylS-type" evidence="14">
    <location>
        <begin position="1349"/>
        <end position="1448"/>
    </location>
</feature>
<dbReference type="SMART" id="SM00388">
    <property type="entry name" value="HisKA"/>
    <property type="match status" value="1"/>
</dbReference>
<dbReference type="SMART" id="SM00342">
    <property type="entry name" value="HTH_ARAC"/>
    <property type="match status" value="1"/>
</dbReference>
<dbReference type="Pfam" id="PF12833">
    <property type="entry name" value="HTH_18"/>
    <property type="match status" value="1"/>
</dbReference>
<dbReference type="InterPro" id="IPR036890">
    <property type="entry name" value="HATPase_C_sf"/>
</dbReference>
<keyword evidence="5" id="KW-0547">Nucleotide-binding</keyword>
<dbReference type="InterPro" id="IPR003661">
    <property type="entry name" value="HisK_dim/P_dom"/>
</dbReference>
<dbReference type="FunFam" id="3.30.565.10:FF:000037">
    <property type="entry name" value="Hybrid sensor histidine kinase/response regulator"/>
    <property type="match status" value="1"/>
</dbReference>
<keyword evidence="13" id="KW-1133">Transmembrane helix</keyword>
<evidence type="ECO:0000256" key="3">
    <source>
        <dbReference type="ARBA" id="ARBA00022553"/>
    </source>
</evidence>
<dbReference type="CDD" id="cd17574">
    <property type="entry name" value="REC_OmpR"/>
    <property type="match status" value="1"/>
</dbReference>
<dbReference type="PROSITE" id="PS50110">
    <property type="entry name" value="RESPONSE_REGULATORY"/>
    <property type="match status" value="1"/>
</dbReference>
<evidence type="ECO:0000256" key="9">
    <source>
        <dbReference type="ARBA" id="ARBA00023015"/>
    </source>
</evidence>
<dbReference type="InterPro" id="IPR011110">
    <property type="entry name" value="Reg_prop"/>
</dbReference>
<organism evidence="17 18">
    <name type="scientific">Bacteroides salyersiae</name>
    <dbReference type="NCBI Taxonomy" id="291644"/>
    <lineage>
        <taxon>Bacteria</taxon>
        <taxon>Pseudomonadati</taxon>
        <taxon>Bacteroidota</taxon>
        <taxon>Bacteroidia</taxon>
        <taxon>Bacteroidales</taxon>
        <taxon>Bacteroidaceae</taxon>
        <taxon>Bacteroides</taxon>
    </lineage>
</organism>
<evidence type="ECO:0000256" key="8">
    <source>
        <dbReference type="ARBA" id="ARBA00023012"/>
    </source>
</evidence>
<dbReference type="InterPro" id="IPR036097">
    <property type="entry name" value="HisK_dim/P_sf"/>
</dbReference>
<evidence type="ECO:0000256" key="12">
    <source>
        <dbReference type="PROSITE-ProRule" id="PRU00169"/>
    </source>
</evidence>
<dbReference type="InterPro" id="IPR018062">
    <property type="entry name" value="HTH_AraC-typ_CS"/>
</dbReference>
<dbReference type="EC" id="2.7.13.3" evidence="2"/>
<dbReference type="SUPFAM" id="SSF63829">
    <property type="entry name" value="Calcium-dependent phosphotriesterase"/>
    <property type="match status" value="1"/>
</dbReference>
<accession>A0A7J4XP91</accession>
<proteinExistence type="predicted"/>
<dbReference type="InterPro" id="IPR003594">
    <property type="entry name" value="HATPase_dom"/>
</dbReference>
<dbReference type="InterPro" id="IPR009057">
    <property type="entry name" value="Homeodomain-like_sf"/>
</dbReference>
<dbReference type="EMBL" id="VWMK01000001">
    <property type="protein sequence ID" value="KAA3770612.1"/>
    <property type="molecule type" value="Genomic_DNA"/>
</dbReference>
<dbReference type="Gene3D" id="2.60.40.10">
    <property type="entry name" value="Immunoglobulins"/>
    <property type="match status" value="1"/>
</dbReference>
<dbReference type="InterPro" id="IPR005467">
    <property type="entry name" value="His_kinase_dom"/>
</dbReference>
<dbReference type="Pfam" id="PF00072">
    <property type="entry name" value="Response_reg"/>
    <property type="match status" value="1"/>
</dbReference>
<dbReference type="GO" id="GO:0003700">
    <property type="term" value="F:DNA-binding transcription factor activity"/>
    <property type="evidence" value="ECO:0007669"/>
    <property type="project" value="InterPro"/>
</dbReference>
<evidence type="ECO:0000256" key="4">
    <source>
        <dbReference type="ARBA" id="ARBA00022679"/>
    </source>
</evidence>
<dbReference type="FunFam" id="3.40.50.2300:FF:000138">
    <property type="entry name" value="Two-component system sensor histidine kinase/response regulator"/>
    <property type="match status" value="1"/>
</dbReference>
<dbReference type="Pfam" id="PF07494">
    <property type="entry name" value="Reg_prop"/>
    <property type="match status" value="3"/>
</dbReference>
<evidence type="ECO:0000256" key="13">
    <source>
        <dbReference type="SAM" id="Phobius"/>
    </source>
</evidence>
<reference evidence="17 18" key="1">
    <citation type="journal article" date="2019" name="Nat. Med.">
        <title>A library of human gut bacterial isolates paired with longitudinal multiomics data enables mechanistic microbiome research.</title>
        <authorList>
            <person name="Poyet M."/>
            <person name="Groussin M."/>
            <person name="Gibbons S.M."/>
            <person name="Avila-Pacheco J."/>
            <person name="Jiang X."/>
            <person name="Kearney S.M."/>
            <person name="Perrotta A.R."/>
            <person name="Berdy B."/>
            <person name="Zhao S."/>
            <person name="Lieberman T.D."/>
            <person name="Swanson P.K."/>
            <person name="Smith M."/>
            <person name="Roesemann S."/>
            <person name="Alexander J.E."/>
            <person name="Rich S.A."/>
            <person name="Livny J."/>
            <person name="Vlamakis H."/>
            <person name="Clish C."/>
            <person name="Bullock K."/>
            <person name="Deik A."/>
            <person name="Scott J."/>
            <person name="Pierce K.A."/>
            <person name="Xavier R.J."/>
            <person name="Alm E.J."/>
        </authorList>
    </citation>
    <scope>NUCLEOTIDE SEQUENCE [LARGE SCALE GENOMIC DNA]</scope>
    <source>
        <strain evidence="17 18">BIOML-A10</strain>
    </source>
</reference>
<evidence type="ECO:0000259" key="15">
    <source>
        <dbReference type="PROSITE" id="PS50109"/>
    </source>
</evidence>
<keyword evidence="8" id="KW-0902">Two-component regulatory system</keyword>
<dbReference type="Proteomes" id="UP000422221">
    <property type="component" value="Unassembled WGS sequence"/>
</dbReference>
<dbReference type="InterPro" id="IPR013783">
    <property type="entry name" value="Ig-like_fold"/>
</dbReference>
<dbReference type="SMART" id="SM00387">
    <property type="entry name" value="HATPase_c"/>
    <property type="match status" value="1"/>
</dbReference>
<dbReference type="PANTHER" id="PTHR43547">
    <property type="entry name" value="TWO-COMPONENT HISTIDINE KINASE"/>
    <property type="match status" value="1"/>
</dbReference>
<dbReference type="Pfam" id="PF07495">
    <property type="entry name" value="Y_Y_Y"/>
    <property type="match status" value="1"/>
</dbReference>
<dbReference type="InterPro" id="IPR011006">
    <property type="entry name" value="CheY-like_superfamily"/>
</dbReference>
<evidence type="ECO:0000313" key="17">
    <source>
        <dbReference type="EMBL" id="KAA3770612.1"/>
    </source>
</evidence>
<dbReference type="InterPro" id="IPR001789">
    <property type="entry name" value="Sig_transdc_resp-reg_receiver"/>
</dbReference>
<protein>
    <recommendedName>
        <fullName evidence="2">histidine kinase</fullName>
        <ecNumber evidence="2">2.7.13.3</ecNumber>
    </recommendedName>
</protein>
<feature type="domain" description="Histidine kinase" evidence="15">
    <location>
        <begin position="925"/>
        <end position="1141"/>
    </location>
</feature>
<keyword evidence="4" id="KW-0808">Transferase</keyword>
<feature type="transmembrane region" description="Helical" evidence="13">
    <location>
        <begin position="878"/>
        <end position="903"/>
    </location>
</feature>
<dbReference type="SUPFAM" id="SSF47384">
    <property type="entry name" value="Homodimeric domain of signal transducing histidine kinase"/>
    <property type="match status" value="1"/>
</dbReference>
<dbReference type="Gene3D" id="2.130.10.10">
    <property type="entry name" value="YVTN repeat-like/Quinoprotein amine dehydrogenase"/>
    <property type="match status" value="4"/>
</dbReference>
<comment type="caution">
    <text evidence="17">The sequence shown here is derived from an EMBL/GenBank/DDBJ whole genome shotgun (WGS) entry which is preliminary data.</text>
</comment>
<gene>
    <name evidence="17" type="ORF">F3F73_01275</name>
</gene>
<dbReference type="GO" id="GO:0005524">
    <property type="term" value="F:ATP binding"/>
    <property type="evidence" value="ECO:0007669"/>
    <property type="project" value="UniProtKB-KW"/>
</dbReference>
<dbReference type="PRINTS" id="PR00344">
    <property type="entry name" value="BCTRLSENSOR"/>
</dbReference>
<dbReference type="InterPro" id="IPR011123">
    <property type="entry name" value="Y_Y_Y"/>
</dbReference>
<dbReference type="PROSITE" id="PS50109">
    <property type="entry name" value="HIS_KIN"/>
    <property type="match status" value="1"/>
</dbReference>
<feature type="domain" description="Response regulatory" evidence="16">
    <location>
        <begin position="1191"/>
        <end position="1306"/>
    </location>
</feature>
<dbReference type="FunFam" id="1.10.287.130:FF:000045">
    <property type="entry name" value="Two-component system sensor histidine kinase/response regulator"/>
    <property type="match status" value="1"/>
</dbReference>
<dbReference type="InterPro" id="IPR011047">
    <property type="entry name" value="Quinoprotein_ADH-like_sf"/>
</dbReference>
<dbReference type="Pfam" id="PF00512">
    <property type="entry name" value="HisKA"/>
    <property type="match status" value="1"/>
</dbReference>
<dbReference type="PROSITE" id="PS00041">
    <property type="entry name" value="HTH_ARAC_FAMILY_1"/>
    <property type="match status" value="1"/>
</dbReference>
<dbReference type="Gene3D" id="1.10.10.60">
    <property type="entry name" value="Homeodomain-like"/>
    <property type="match status" value="2"/>
</dbReference>
<dbReference type="SMART" id="SM00448">
    <property type="entry name" value="REC"/>
    <property type="match status" value="1"/>
</dbReference>
<dbReference type="Gene3D" id="3.40.50.2300">
    <property type="match status" value="1"/>
</dbReference>
<name>A0A7J4XP91_9BACE</name>
<dbReference type="SUPFAM" id="SSF46689">
    <property type="entry name" value="Homeodomain-like"/>
    <property type="match status" value="1"/>
</dbReference>
<evidence type="ECO:0000256" key="10">
    <source>
        <dbReference type="ARBA" id="ARBA00023125"/>
    </source>
</evidence>
<evidence type="ECO:0000256" key="5">
    <source>
        <dbReference type="ARBA" id="ARBA00022741"/>
    </source>
</evidence>
<evidence type="ECO:0000259" key="14">
    <source>
        <dbReference type="PROSITE" id="PS01124"/>
    </source>
</evidence>
<evidence type="ECO:0000256" key="7">
    <source>
        <dbReference type="ARBA" id="ARBA00022840"/>
    </source>
</evidence>
<keyword evidence="7" id="KW-0067">ATP-binding</keyword>
<evidence type="ECO:0000256" key="2">
    <source>
        <dbReference type="ARBA" id="ARBA00012438"/>
    </source>
</evidence>
<dbReference type="InterPro" id="IPR018060">
    <property type="entry name" value="HTH_AraC"/>
</dbReference>
<dbReference type="CDD" id="cd00082">
    <property type="entry name" value="HisKA"/>
    <property type="match status" value="1"/>
</dbReference>
<feature type="modified residue" description="4-aspartylphosphate" evidence="12">
    <location>
        <position position="1239"/>
    </location>
</feature>
<dbReference type="SUPFAM" id="SSF52172">
    <property type="entry name" value="CheY-like"/>
    <property type="match status" value="1"/>
</dbReference>
<dbReference type="GO" id="GO:0043565">
    <property type="term" value="F:sequence-specific DNA binding"/>
    <property type="evidence" value="ECO:0007669"/>
    <property type="project" value="InterPro"/>
</dbReference>
<keyword evidence="11" id="KW-0804">Transcription</keyword>
<dbReference type="PROSITE" id="PS01124">
    <property type="entry name" value="HTH_ARAC_FAMILY_2"/>
    <property type="match status" value="1"/>
</dbReference>
<dbReference type="SUPFAM" id="SSF50998">
    <property type="entry name" value="Quinoprotein alcohol dehydrogenase-like"/>
    <property type="match status" value="1"/>
</dbReference>
<evidence type="ECO:0000256" key="6">
    <source>
        <dbReference type="ARBA" id="ARBA00022777"/>
    </source>
</evidence>
<evidence type="ECO:0000256" key="1">
    <source>
        <dbReference type="ARBA" id="ARBA00000085"/>
    </source>
</evidence>
<dbReference type="Gene3D" id="1.10.287.130">
    <property type="match status" value="1"/>
</dbReference>
<evidence type="ECO:0000256" key="11">
    <source>
        <dbReference type="ARBA" id="ARBA00023163"/>
    </source>
</evidence>
<evidence type="ECO:0000313" key="18">
    <source>
        <dbReference type="Proteomes" id="UP000422221"/>
    </source>
</evidence>
<keyword evidence="10" id="KW-0238">DNA-binding</keyword>
<dbReference type="SUPFAM" id="SSF55874">
    <property type="entry name" value="ATPase domain of HSP90 chaperone/DNA topoisomerase II/histidine kinase"/>
    <property type="match status" value="1"/>
</dbReference>
<dbReference type="RefSeq" id="WP_130057898.1">
    <property type="nucleotide sequence ID" value="NZ_JADNPJ010000001.1"/>
</dbReference>
<keyword evidence="13" id="KW-0472">Membrane</keyword>